<feature type="region of interest" description="Disordered" evidence="4">
    <location>
        <begin position="742"/>
        <end position="773"/>
    </location>
</feature>
<dbReference type="GO" id="GO:0055037">
    <property type="term" value="C:recycling endosome"/>
    <property type="evidence" value="ECO:0007669"/>
    <property type="project" value="TreeGrafter"/>
</dbReference>
<keyword evidence="2" id="KW-0597">Phosphoprotein</keyword>
<feature type="region of interest" description="Disordered" evidence="4">
    <location>
        <begin position="492"/>
        <end position="521"/>
    </location>
</feature>
<reference evidence="6" key="3">
    <citation type="submission" date="2025-09" db="UniProtKB">
        <authorList>
            <consortium name="Ensembl"/>
        </authorList>
    </citation>
    <scope>IDENTIFICATION</scope>
</reference>
<dbReference type="Ensembl" id="ENSENLT00000042440.1">
    <property type="protein sequence ID" value="ENSENLP00000041391.1"/>
    <property type="gene ID" value="ENSENLG00000017716.1"/>
</dbReference>
<feature type="compositionally biased region" description="Polar residues" evidence="4">
    <location>
        <begin position="79"/>
        <end position="91"/>
    </location>
</feature>
<feature type="coiled-coil region" evidence="3">
    <location>
        <begin position="829"/>
        <end position="870"/>
    </location>
</feature>
<sequence>MQRNPFFEELIAEVSPPYVPCSSSGSSPFHYTTLPSQPYTPSPVHTNATNMASIKRERPRPVARQISLPALLPKAAAPNSKNHSAPRSMSESAGEWDDFFDAFATSRLNSPKQSLPQKQLRTSPPSSHQHSYSSSKNGNNHRQELQTCERQLPPLPLRRPLRSSVNEIYSDGWLHRGQELAVHKEAYLLSQTGVASLQHGKEGESKRNSISPDPHTCSETSDSLSILSHLYTNVTSPGFISEEKLKKFKYEPLEDDIDCWGGMLFEQDLYGRMCRGNFGQPKGNGHRLSLNTEGTAENKAAIKNLDPKMLLDREISVTHLLNMSTTTSPNPDVKVLDTIGGPEEEVVESNPTETACINNNVSFSLTLEDLNMNVNNLDFSFIDSDGSSLSEVVDTLKGISSLVVYPEPTEDGPTAVYHEDTTPEDMFTLKDTYIPDMNSSFAIPASSNKMCKVSAACQDNCQDCQCELNNIAPHSDLADVYPVVTELSSKKTFNSSNLETKSSGDKTTGESDSKKKQKDFDDNGNLQAELVTLNQAELYSTVVSARFRPKGLSHQNSCPNSQSKSDDREFEQLLSLVQNMSQGPLSHQLAKPASSSLLASDKQTDSQVESTDASSQIAPKDKTSVFTENDVTGKPSEISFEDFHAKVAPNSRTPPKSKIGQSLQEPESSSPSTSSALSLSADVQAELHPTPVCCPSIHPSRQGPSAGDSTTVVVAPYTSSYCTTSTTDQPLVDARHSLLPEETQPANNLPHQESRPHPVKPLTASHSEKKDGRSVLEKLKSTIHPGRSAHQVVAEAEKSQEATIDHSAQYQHLTNMDLISLLLQQEMDMQKQQAASEQQQAKLEKCESELKKVKAQVRDLEDYIDNLLLRIMEQTPTLLQVRTRHK</sequence>
<protein>
    <recommendedName>
        <fullName evidence="5">FIP-RBD domain-containing protein</fullName>
    </recommendedName>
</protein>
<keyword evidence="3" id="KW-0175">Coiled coil</keyword>
<feature type="compositionally biased region" description="Low complexity" evidence="4">
    <location>
        <begin position="123"/>
        <end position="135"/>
    </location>
</feature>
<dbReference type="PROSITE" id="PS51511">
    <property type="entry name" value="FIP_RBD"/>
    <property type="match status" value="1"/>
</dbReference>
<keyword evidence="7" id="KW-1185">Reference proteome</keyword>
<dbReference type="InterPro" id="IPR037245">
    <property type="entry name" value="FIP-RBD_C_sf"/>
</dbReference>
<dbReference type="GO" id="GO:0045335">
    <property type="term" value="C:phagocytic vesicle"/>
    <property type="evidence" value="ECO:0007669"/>
    <property type="project" value="TreeGrafter"/>
</dbReference>
<dbReference type="GO" id="GO:0031267">
    <property type="term" value="F:small GTPase binding"/>
    <property type="evidence" value="ECO:0007669"/>
    <property type="project" value="InterPro"/>
</dbReference>
<accession>A0A665WBV3</accession>
<organism evidence="6 7">
    <name type="scientific">Echeneis naucrates</name>
    <name type="common">Live sharksucker</name>
    <dbReference type="NCBI Taxonomy" id="173247"/>
    <lineage>
        <taxon>Eukaryota</taxon>
        <taxon>Metazoa</taxon>
        <taxon>Chordata</taxon>
        <taxon>Craniata</taxon>
        <taxon>Vertebrata</taxon>
        <taxon>Euteleostomi</taxon>
        <taxon>Actinopterygii</taxon>
        <taxon>Neopterygii</taxon>
        <taxon>Teleostei</taxon>
        <taxon>Neoteleostei</taxon>
        <taxon>Acanthomorphata</taxon>
        <taxon>Carangaria</taxon>
        <taxon>Carangiformes</taxon>
        <taxon>Echeneidae</taxon>
        <taxon>Echeneis</taxon>
    </lineage>
</organism>
<dbReference type="GO" id="GO:0045055">
    <property type="term" value="P:regulated exocytosis"/>
    <property type="evidence" value="ECO:0007669"/>
    <property type="project" value="TreeGrafter"/>
</dbReference>
<evidence type="ECO:0000256" key="3">
    <source>
        <dbReference type="SAM" id="Coils"/>
    </source>
</evidence>
<dbReference type="GO" id="GO:0030141">
    <property type="term" value="C:secretory granule"/>
    <property type="evidence" value="ECO:0007669"/>
    <property type="project" value="TreeGrafter"/>
</dbReference>
<feature type="region of interest" description="Disordered" evidence="4">
    <location>
        <begin position="197"/>
        <end position="218"/>
    </location>
</feature>
<dbReference type="GO" id="GO:0005739">
    <property type="term" value="C:mitochondrion"/>
    <property type="evidence" value="ECO:0007669"/>
    <property type="project" value="TreeGrafter"/>
</dbReference>
<evidence type="ECO:0000313" key="7">
    <source>
        <dbReference type="Proteomes" id="UP000472264"/>
    </source>
</evidence>
<evidence type="ECO:0000313" key="6">
    <source>
        <dbReference type="Ensembl" id="ENSENLP00000041391.1"/>
    </source>
</evidence>
<reference evidence="6" key="2">
    <citation type="submission" date="2025-08" db="UniProtKB">
        <authorList>
            <consortium name="Ensembl"/>
        </authorList>
    </citation>
    <scope>IDENTIFICATION</scope>
</reference>
<evidence type="ECO:0000256" key="2">
    <source>
        <dbReference type="ARBA" id="ARBA00022553"/>
    </source>
</evidence>
<feature type="domain" description="FIP-RBD" evidence="5">
    <location>
        <begin position="820"/>
        <end position="882"/>
    </location>
</feature>
<dbReference type="PANTHER" id="PTHR15746">
    <property type="entry name" value="RAB11-RELATED"/>
    <property type="match status" value="1"/>
</dbReference>
<proteinExistence type="predicted"/>
<keyword evidence="1" id="KW-0813">Transport</keyword>
<dbReference type="AlphaFoldDB" id="A0A665WBV3"/>
<dbReference type="Gene3D" id="1.20.5.2440">
    <property type="match status" value="1"/>
</dbReference>
<dbReference type="PANTHER" id="PTHR15746:SF24">
    <property type="entry name" value="RAB11 FAMILY-INTERACTING PROTEIN 5"/>
    <property type="match status" value="1"/>
</dbReference>
<feature type="compositionally biased region" description="Low complexity" evidence="4">
    <location>
        <begin position="661"/>
        <end position="681"/>
    </location>
</feature>
<dbReference type="FunFam" id="1.20.5.2440:FF:000008">
    <property type="entry name" value="RAB11 family-interacting protein 5a (class I)"/>
    <property type="match status" value="1"/>
</dbReference>
<dbReference type="SUPFAM" id="SSF144270">
    <property type="entry name" value="Eferin C-derminal domain-like"/>
    <property type="match status" value="1"/>
</dbReference>
<dbReference type="GO" id="GO:0005769">
    <property type="term" value="C:early endosome"/>
    <property type="evidence" value="ECO:0007669"/>
    <property type="project" value="TreeGrafter"/>
</dbReference>
<evidence type="ECO:0000259" key="5">
    <source>
        <dbReference type="PROSITE" id="PS51511"/>
    </source>
</evidence>
<dbReference type="InterPro" id="IPR037789">
    <property type="entry name" value="FIP_classI"/>
</dbReference>
<dbReference type="InParanoid" id="A0A665WBV3"/>
<name>A0A665WBV3_ECHNA</name>
<feature type="region of interest" description="Disordered" evidence="4">
    <location>
        <begin position="70"/>
        <end position="92"/>
    </location>
</feature>
<evidence type="ECO:0000256" key="4">
    <source>
        <dbReference type="SAM" id="MobiDB-lite"/>
    </source>
</evidence>
<feature type="compositionally biased region" description="Polar residues" evidence="4">
    <location>
        <begin position="605"/>
        <end position="617"/>
    </location>
</feature>
<dbReference type="Pfam" id="PF09457">
    <property type="entry name" value="RBD-FIP"/>
    <property type="match status" value="1"/>
</dbReference>
<feature type="compositionally biased region" description="Polar residues" evidence="4">
    <location>
        <begin position="110"/>
        <end position="122"/>
    </location>
</feature>
<reference evidence="6" key="1">
    <citation type="submission" date="2021-04" db="EMBL/GenBank/DDBJ databases">
        <authorList>
            <consortium name="Wellcome Sanger Institute Data Sharing"/>
        </authorList>
    </citation>
    <scope>NUCLEOTIDE SEQUENCE [LARGE SCALE GENOMIC DNA]</scope>
</reference>
<evidence type="ECO:0000256" key="1">
    <source>
        <dbReference type="ARBA" id="ARBA00022448"/>
    </source>
</evidence>
<feature type="compositionally biased region" description="Polar residues" evidence="4">
    <location>
        <begin position="492"/>
        <end position="501"/>
    </location>
</feature>
<feature type="region of interest" description="Disordered" evidence="4">
    <location>
        <begin position="110"/>
        <end position="144"/>
    </location>
</feature>
<feature type="region of interest" description="Disordered" evidence="4">
    <location>
        <begin position="583"/>
        <end position="711"/>
    </location>
</feature>
<dbReference type="InterPro" id="IPR019018">
    <property type="entry name" value="Rab-bd_FIP-RBD"/>
</dbReference>
<feature type="compositionally biased region" description="Basic and acidic residues" evidence="4">
    <location>
        <begin position="502"/>
        <end position="521"/>
    </location>
</feature>
<dbReference type="Proteomes" id="UP000472264">
    <property type="component" value="Chromosome 10"/>
</dbReference>